<organism evidence="2 3">
    <name type="scientific">Williamsia limnetica</name>
    <dbReference type="NCBI Taxonomy" id="882452"/>
    <lineage>
        <taxon>Bacteria</taxon>
        <taxon>Bacillati</taxon>
        <taxon>Actinomycetota</taxon>
        <taxon>Actinomycetes</taxon>
        <taxon>Mycobacteriales</taxon>
        <taxon>Nocardiaceae</taxon>
        <taxon>Williamsia</taxon>
    </lineage>
</organism>
<dbReference type="AlphaFoldDB" id="A0A318RLL7"/>
<dbReference type="Proteomes" id="UP000247591">
    <property type="component" value="Unassembled WGS sequence"/>
</dbReference>
<evidence type="ECO:0000313" key="3">
    <source>
        <dbReference type="Proteomes" id="UP000247591"/>
    </source>
</evidence>
<accession>A0A318RLL7</accession>
<reference evidence="2 3" key="1">
    <citation type="submission" date="2018-06" db="EMBL/GenBank/DDBJ databases">
        <title>Genomic Encyclopedia of Type Strains, Phase IV (KMG-IV): sequencing the most valuable type-strain genomes for metagenomic binning, comparative biology and taxonomic classification.</title>
        <authorList>
            <person name="Goeker M."/>
        </authorList>
    </citation>
    <scope>NUCLEOTIDE SEQUENCE [LARGE SCALE GENOMIC DNA]</scope>
    <source>
        <strain evidence="2 3">DSM 45521</strain>
    </source>
</reference>
<keyword evidence="1" id="KW-0812">Transmembrane</keyword>
<keyword evidence="1" id="KW-0472">Membrane</keyword>
<proteinExistence type="predicted"/>
<evidence type="ECO:0000313" key="2">
    <source>
        <dbReference type="EMBL" id="PYE12015.1"/>
    </source>
</evidence>
<feature type="transmembrane region" description="Helical" evidence="1">
    <location>
        <begin position="6"/>
        <end position="30"/>
    </location>
</feature>
<comment type="caution">
    <text evidence="2">The sequence shown here is derived from an EMBL/GenBank/DDBJ whole genome shotgun (WGS) entry which is preliminary data.</text>
</comment>
<keyword evidence="1" id="KW-1133">Transmembrane helix</keyword>
<keyword evidence="3" id="KW-1185">Reference proteome</keyword>
<protein>
    <submittedName>
        <fullName evidence="2">Uncharacterized protein</fullName>
    </submittedName>
</protein>
<dbReference type="EMBL" id="QJSP01000026">
    <property type="protein sequence ID" value="PYE12015.1"/>
    <property type="molecule type" value="Genomic_DNA"/>
</dbReference>
<gene>
    <name evidence="2" type="ORF">DFR67_12623</name>
</gene>
<evidence type="ECO:0000256" key="1">
    <source>
        <dbReference type="SAM" id="Phobius"/>
    </source>
</evidence>
<sequence>MDTLLLLAFIVPITLSLLTVLVVFVSLWGAPERSRTARSMFSELLDALCRIVNGRGGQ</sequence>
<name>A0A318RLL7_WILLI</name>